<evidence type="ECO:0000256" key="1">
    <source>
        <dbReference type="ARBA" id="ARBA00001957"/>
    </source>
</evidence>
<dbReference type="InterPro" id="IPR025110">
    <property type="entry name" value="AMP-bd_C"/>
</dbReference>
<comment type="cofactor">
    <cofactor evidence="1">
        <name>pantetheine 4'-phosphate</name>
        <dbReference type="ChEBI" id="CHEBI:47942"/>
    </cofactor>
</comment>
<dbReference type="InterPro" id="IPR009081">
    <property type="entry name" value="PP-bd_ACP"/>
</dbReference>
<keyword evidence="6" id="KW-1185">Reference proteome</keyword>
<dbReference type="NCBIfam" id="TIGR01733">
    <property type="entry name" value="AA-adenyl-dom"/>
    <property type="match status" value="3"/>
</dbReference>
<dbReference type="Pfam" id="PF00501">
    <property type="entry name" value="AMP-binding"/>
    <property type="match status" value="3"/>
</dbReference>
<reference evidence="5 6" key="1">
    <citation type="submission" date="2021-03" db="EMBL/GenBank/DDBJ databases">
        <title>Complete genome sequence of Streptomyces cyanogenus S136, producer of anticancer angucycline landomycin A.</title>
        <authorList>
            <person name="Hrab P."/>
            <person name="Ruckert C."/>
            <person name="Busche T."/>
            <person name="Ostash I."/>
            <person name="Kalinowski J."/>
            <person name="Fedorenko V."/>
            <person name="Yushchuk O."/>
            <person name="Ostash B."/>
        </authorList>
    </citation>
    <scope>NUCLEOTIDE SEQUENCE [LARGE SCALE GENOMIC DNA]</scope>
    <source>
        <strain evidence="5 6">S136</strain>
    </source>
</reference>
<dbReference type="EMBL" id="CP071839">
    <property type="protein sequence ID" value="QTE01460.1"/>
    <property type="molecule type" value="Genomic_DNA"/>
</dbReference>
<dbReference type="InterPro" id="IPR020806">
    <property type="entry name" value="PKS_PP-bd"/>
</dbReference>
<dbReference type="Gene3D" id="3.40.50.980">
    <property type="match status" value="6"/>
</dbReference>
<dbReference type="InterPro" id="IPR001242">
    <property type="entry name" value="Condensation_dom"/>
</dbReference>
<dbReference type="InterPro" id="IPR020845">
    <property type="entry name" value="AMP-binding_CS"/>
</dbReference>
<dbReference type="InterPro" id="IPR006162">
    <property type="entry name" value="Ppantetheine_attach_site"/>
</dbReference>
<dbReference type="Gene3D" id="1.10.1200.10">
    <property type="entry name" value="ACP-like"/>
    <property type="match status" value="3"/>
</dbReference>
<dbReference type="Proteomes" id="UP000663908">
    <property type="component" value="Chromosome"/>
</dbReference>
<gene>
    <name evidence="5" type="primary">tycC6</name>
    <name evidence="5" type="ORF">S1361_29300</name>
</gene>
<evidence type="ECO:0000313" key="6">
    <source>
        <dbReference type="Proteomes" id="UP000663908"/>
    </source>
</evidence>
<name>A0ABX7U3E0_STRCY</name>
<dbReference type="Gene3D" id="3.30.559.30">
    <property type="entry name" value="Nonribosomal peptide synthetase, condensation domain"/>
    <property type="match status" value="3"/>
</dbReference>
<dbReference type="Pfam" id="PF13193">
    <property type="entry name" value="AMP-binding_C"/>
    <property type="match status" value="3"/>
</dbReference>
<dbReference type="CDD" id="cd19540">
    <property type="entry name" value="LCL_NRPS-like"/>
    <property type="match status" value="3"/>
</dbReference>
<dbReference type="PROSITE" id="PS00455">
    <property type="entry name" value="AMP_BINDING"/>
    <property type="match status" value="3"/>
</dbReference>
<feature type="domain" description="Carrier" evidence="4">
    <location>
        <begin position="973"/>
        <end position="1048"/>
    </location>
</feature>
<evidence type="ECO:0000256" key="2">
    <source>
        <dbReference type="ARBA" id="ARBA00022450"/>
    </source>
</evidence>
<dbReference type="Gene3D" id="3.30.300.30">
    <property type="match status" value="3"/>
</dbReference>
<dbReference type="InterPro" id="IPR010071">
    <property type="entry name" value="AA_adenyl_dom"/>
</dbReference>
<dbReference type="RefSeq" id="WP_208034899.1">
    <property type="nucleotide sequence ID" value="NZ_CP071839.1"/>
</dbReference>
<dbReference type="SUPFAM" id="SSF56801">
    <property type="entry name" value="Acetyl-CoA synthetase-like"/>
    <property type="match status" value="3"/>
</dbReference>
<evidence type="ECO:0000256" key="3">
    <source>
        <dbReference type="ARBA" id="ARBA00022553"/>
    </source>
</evidence>
<evidence type="ECO:0000259" key="4">
    <source>
        <dbReference type="PROSITE" id="PS50075"/>
    </source>
</evidence>
<protein>
    <submittedName>
        <fullName evidence="5">Tyrocidine synthase 3</fullName>
    </submittedName>
</protein>
<accession>A0ABX7U3E0</accession>
<dbReference type="Gene3D" id="2.30.38.10">
    <property type="entry name" value="Luciferase, Domain 3"/>
    <property type="match status" value="3"/>
</dbReference>
<dbReference type="PANTHER" id="PTHR45527:SF1">
    <property type="entry name" value="FATTY ACID SYNTHASE"/>
    <property type="match status" value="1"/>
</dbReference>
<dbReference type="InterPro" id="IPR036736">
    <property type="entry name" value="ACP-like_sf"/>
</dbReference>
<dbReference type="PROSITE" id="PS50075">
    <property type="entry name" value="CARRIER"/>
    <property type="match status" value="3"/>
</dbReference>
<dbReference type="PROSITE" id="PS00012">
    <property type="entry name" value="PHOSPHOPANTETHEINE"/>
    <property type="match status" value="3"/>
</dbReference>
<dbReference type="InterPro" id="IPR045851">
    <property type="entry name" value="AMP-bd_C_sf"/>
</dbReference>
<dbReference type="Pfam" id="PF00550">
    <property type="entry name" value="PP-binding"/>
    <property type="match status" value="3"/>
</dbReference>
<organism evidence="5 6">
    <name type="scientific">Streptomyces cyanogenus</name>
    <dbReference type="NCBI Taxonomy" id="80860"/>
    <lineage>
        <taxon>Bacteria</taxon>
        <taxon>Bacillati</taxon>
        <taxon>Actinomycetota</taxon>
        <taxon>Actinomycetes</taxon>
        <taxon>Kitasatosporales</taxon>
        <taxon>Streptomycetaceae</taxon>
        <taxon>Streptomyces</taxon>
    </lineage>
</organism>
<feature type="domain" description="Carrier" evidence="4">
    <location>
        <begin position="2035"/>
        <end position="2110"/>
    </location>
</feature>
<dbReference type="SUPFAM" id="SSF52777">
    <property type="entry name" value="CoA-dependent acyltransferases"/>
    <property type="match status" value="6"/>
</dbReference>
<dbReference type="SUPFAM" id="SSF47336">
    <property type="entry name" value="ACP-like"/>
    <property type="match status" value="3"/>
</dbReference>
<dbReference type="PANTHER" id="PTHR45527">
    <property type="entry name" value="NONRIBOSOMAL PEPTIDE SYNTHETASE"/>
    <property type="match status" value="1"/>
</dbReference>
<evidence type="ECO:0000313" key="5">
    <source>
        <dbReference type="EMBL" id="QTE01460.1"/>
    </source>
</evidence>
<dbReference type="CDD" id="cd12117">
    <property type="entry name" value="A_NRPS_Srf_like"/>
    <property type="match status" value="1"/>
</dbReference>
<dbReference type="CDD" id="cd05930">
    <property type="entry name" value="A_NRPS"/>
    <property type="match status" value="2"/>
</dbReference>
<keyword evidence="3" id="KW-0597">Phosphoprotein</keyword>
<sequence length="3190" mass="349430">MIPLSFAQRRLWFLGQLEGPSATYNVPWLLRLSGKLDVSALRAALNDLVERHESLRTVFPSVDGEPYQCVLPAAEALVTLHQLDVEAGEVEERAVEAAAGVFDLAREIPIRAHLFRTTPDEHVLLLLLHHIASDGWSLGPLGRDLSTAYNARVDGEGPAWDALPVQYADYTLWQRELLGAEGDPESVVSRQLEYWRAQLADLPEELRLPTDRPRPAVAGHDGGIHQFRLSADLHARLADLARENQCTMFMVMQAALATLLTRLGAGTDIPIGSVIAGRTEEELEGLIGFFVNTLVLRTDTTGDPTFRELLARVRVTDLDAYAHQDIPFERLVEELNPTRTAAHHPLFQVMLAFQNDGSDDTSLTNINTTWHDISTGTAKFDLDFGMTETHTADRQPAGITAHVQYLSDLFDHSTVVSIADRLIRLLEAVTTDPDQSLSQVEVLDPGERELLLHTWNDTFVAHNDELTVHELVERQAARTPDAVAVVSGGIEVTYQQLNTRANQLARLLVGQGIGPEQLVAVAVPRSAELIIALLAIAKAGAAYLPLEVEQPPDRVAFMLADARPSLLLAAPEVLESFEGALPATLARLSVSKESIEVWAAFASDDLTDTERVAPLLMGNPAYVIYTSGSTGNPKGVVVSHSAMAHYVSWARDAYPGLSGRTILHSSVSFDLTVTPLHGVLVSGGCMEIGSLQEGLASYHSLTFLKATPSHLSLLSELEPDAFKTGDLVVGGEALVGEQLMEWRSAHPGVTVINEYGPTEAAVGCIEFRVQPDAEIPMGAISIGHPIENMRAYILDTKLLPVPPGVVGELYLAGAGLARGYLNRPSLTAERFVASPYGPSGSRMYRTGDLVRWTAQGTLHFLGRVDDQVKIRGFRVELGEVESVLARCPGVGRCVVIVREDVPGDKRLAAYVVPSRGADLDLAAVREFLARELPEYMVPAGFVVLSTLPLTSNGKLDRRALPAPDFQSQGVGRRARTVQEEILCGLFAEVLGADLVGVDDSFFDLGGHSLLATRLVSRVRAVLGSELGIRDLFQAPTVARLSRCLRAVGGSRPVLRRVERGEQVALSFAQRRLWFLGQLEGPSATYNVPWLLRLSGKLDVSALRAALNDLVERHESLRTVFPSVDGEPYQCVLPAAEALVTLHQLDVEAGEVEERAVEAAAGVFDLAREIPIRAHLFRTTPDEHVLLLLLHHIASDGWSLGPLGRDLSTAYNARVDGEGPAWDALPVQYADYTLWQRELLGAEGDPESVVSRQLEYWRAQLADLPEELRLPTDRPRPAVAGHDGGIHQFRLSADLHARLADLARENQCTMFMVMQAALATLLTRLGAGTDIPIGSVIAGRTEEELEGLIGFFVNTLVLRTDTTGDPTFRELLARVRVTDLDAYAHQDIPFERLVEELNPTRTAAHHPLFQVMLAFQNDGSDDTSLTNINTTWHDISTGTAKFDLDFGMTETHTADRQPAGITAHVQYLSDLFDHSTVVSIADRLIRLLEAVTTDPDQSLSQVEVLDPGERELLLHTWNDTFVAHNDELTVHELVERQAARTPDAVAVVSGGIEVTYQQLNTRANQLAHCLITQGVGSGSLVAVCLERGPDMIVALLGILKAGAAYVPMDPDYPQQRLEFMLQDTQAPLLITQASLTGRLPAGVRQLLIDQERPALATLDQANPRPQAAPDALAYIIYTSGSTGTPKGVMIEHRSIRRLVEDNWFAPLTSQDVVAQAANFSFDAFTFECWAPLVCGASIALLSKDTVLSATALRSALRRHRVSALFLTSALFNQHVRECPDVFASVGRVLYGGELIDQVVASELVCGEHGPAELVHVYGPTETTTFATAYPVDKTRAAISGMPIGRPIANTEAYVMDRYGRLAPLGVPGELWIGGSGVARGYWNRPELTQEKFVPHPFRDDDPDARLYRTGDLARWLPDGNLEFLGRIDQQVKLRGLRIELGQVESVLARCPGVGRCVVIVREDVPGDKRLAAYVVPSRGADLDLAAVREFLARELPEYMVPAGFVVLSTLPLTSNGKLDRRTLSAPDEQPPEVKHRARTAQEEILCGLFAEVLGADRVGVDDNFFALGGHSLLATRLVSRVRAVLGSELGIRDLFQAPTVARLSRCLRAVGGSRPVLRRVERGEQVALSFAQRRLWFLGQLEGPSATYNVPWLLRLSGKLDVSALRAALNDLVERHESLRTVFPSVDGEPYQCVLPAAEALVTLHQLDVEAGEVEERAVEAAAGVFDLAREIPIRAHLFRTTPDEHVLLLLLHHIASDGWSLGPLGRDLSTAYNARVDGEGPAWDALPVQYADYTLWQRELLGAEGDPESVVSRQLEYWRAQLADLPEELRLPTDRPRPAVAGHDGGIHQFRLSADLHARLADLARENQCTMFMVMQAALATLLTRLGAGTDIPIGSVIAGRTEEELEGLIGFFVNTLVLRTDTTGDPTFRELLARVRVTDLDAYAHQDIPFERLVEELNPTRTAAHHPLFQVMLAFQNDGSDDTSLTNINTTWHDISTGTAKFDLDFGMTETHTADRQPAGITAHVQYLSDLFDHSTVVSIADRLIRLLEAVTTDPDQSLSQVEVLDPGERELLLHTWNDTFVAHNDELTVHELVERQAARTPDAVAVVSGGIEVTYQQLNTRANQLAHCLITQGVGSGSLVAVCLERGPDMIVALLGILKAGAAYVPMDPDYPQQRLEFMLQDTQAPLLITQASLTGRLPAGVRQLLIDQERPALATLDQANPRPQAAPDALAYIIYTSGSTGTPKGVMIEHRSLSNRLQEMRQQYALTETDRTLQFASVSFDAAAEQIFPTLMSGGRIILRDNHKWTPTRIISEIRNNSITVAELTPSLWQHLLPHLDADQPLGTDFRLMILGGEQIPPKLLGQWFKHTTTPIHNTYGPTETTITATSHLITYEIPAAPIGRPIANTEAYVMDRYGRLAPLGVPGELWIGGSGVARGYWNRPELTQEKFVPHPFRDDDPDARLYRTGDLARWLPDGNLEFLGRIDQQVKLRGLRIELGEIETVLTSHDQITSAVVLVREDTPGDKRLVAYLVPAAGSTLDTPALREWCKRALPDYMIPGWFLTLPALPLTPNGKVDRKALPEPTGDRPDLADTYTAPRNDIETTIANIWSEVLGIDQIGIHDNFFDLGGHSLLATRVVNRVESLTGLEISLREFFLAPTVASFTEKLVELVAGVGADDPTDDGAAEER</sequence>
<dbReference type="InterPro" id="IPR000873">
    <property type="entry name" value="AMP-dep_synth/lig_dom"/>
</dbReference>
<dbReference type="Gene3D" id="3.30.559.10">
    <property type="entry name" value="Chloramphenicol acetyltransferase-like domain"/>
    <property type="match status" value="3"/>
</dbReference>
<dbReference type="Pfam" id="PF00668">
    <property type="entry name" value="Condensation"/>
    <property type="match status" value="3"/>
</dbReference>
<dbReference type="InterPro" id="IPR023213">
    <property type="entry name" value="CAT-like_dom_sf"/>
</dbReference>
<feature type="domain" description="Carrier" evidence="4">
    <location>
        <begin position="3098"/>
        <end position="3173"/>
    </location>
</feature>
<proteinExistence type="predicted"/>
<keyword evidence="2" id="KW-0596">Phosphopantetheine</keyword>
<dbReference type="SMART" id="SM00823">
    <property type="entry name" value="PKS_PP"/>
    <property type="match status" value="3"/>
</dbReference>
<dbReference type="NCBIfam" id="NF003417">
    <property type="entry name" value="PRK04813.1"/>
    <property type="match status" value="3"/>
</dbReference>